<dbReference type="InterPro" id="IPR004381">
    <property type="entry name" value="Glycerate_kinase"/>
</dbReference>
<feature type="compositionally biased region" description="Basic and acidic residues" evidence="5">
    <location>
        <begin position="58"/>
        <end position="74"/>
    </location>
</feature>
<dbReference type="OrthoDB" id="9774290at2"/>
<evidence type="ECO:0000256" key="1">
    <source>
        <dbReference type="ARBA" id="ARBA00006284"/>
    </source>
</evidence>
<gene>
    <name evidence="6" type="ORF">F7D25_02790</name>
</gene>
<dbReference type="EMBL" id="VZAH01000028">
    <property type="protein sequence ID" value="MQP13358.1"/>
    <property type="molecule type" value="Genomic_DNA"/>
</dbReference>
<evidence type="ECO:0000256" key="5">
    <source>
        <dbReference type="SAM" id="MobiDB-lite"/>
    </source>
</evidence>
<evidence type="ECO:0000313" key="6">
    <source>
        <dbReference type="EMBL" id="MQP13358.1"/>
    </source>
</evidence>
<comment type="similarity">
    <text evidence="1 4">Belongs to the glycerate kinase type-1 family.</text>
</comment>
<dbReference type="Gene3D" id="3.90.1510.10">
    <property type="entry name" value="Glycerate kinase, domain 2"/>
    <property type="match status" value="2"/>
</dbReference>
<comment type="caution">
    <text evidence="6">The sequence shown here is derived from an EMBL/GenBank/DDBJ whole genome shotgun (WGS) entry which is preliminary data.</text>
</comment>
<keyword evidence="2 4" id="KW-0808">Transferase</keyword>
<evidence type="ECO:0000313" key="7">
    <source>
        <dbReference type="Proteomes" id="UP000477980"/>
    </source>
</evidence>
<organism evidence="6 7">
    <name type="scientific">Segatella copri</name>
    <dbReference type="NCBI Taxonomy" id="165179"/>
    <lineage>
        <taxon>Bacteria</taxon>
        <taxon>Pseudomonadati</taxon>
        <taxon>Bacteroidota</taxon>
        <taxon>Bacteroidia</taxon>
        <taxon>Bacteroidales</taxon>
        <taxon>Prevotellaceae</taxon>
        <taxon>Segatella</taxon>
    </lineage>
</organism>
<dbReference type="GO" id="GO:0031388">
    <property type="term" value="P:organic acid phosphorylation"/>
    <property type="evidence" value="ECO:0007669"/>
    <property type="project" value="UniProtKB-UniRule"/>
</dbReference>
<dbReference type="InterPro" id="IPR018197">
    <property type="entry name" value="Glycerate_kinase_RE-like"/>
</dbReference>
<evidence type="ECO:0000256" key="3">
    <source>
        <dbReference type="ARBA" id="ARBA00022777"/>
    </source>
</evidence>
<dbReference type="PIRSF" id="PIRSF006078">
    <property type="entry name" value="GlxK"/>
    <property type="match status" value="1"/>
</dbReference>
<dbReference type="InterPro" id="IPR036129">
    <property type="entry name" value="Glycerate_kinase_sf"/>
</dbReference>
<reference evidence="6 7" key="1">
    <citation type="submission" date="2019-09" db="EMBL/GenBank/DDBJ databases">
        <title>Distinct polysaccharide growth profiles of human intestinal Prevotella copri isolates.</title>
        <authorList>
            <person name="Fehlner-Peach H."/>
            <person name="Magnabosco C."/>
            <person name="Raghavan V."/>
            <person name="Scher J.U."/>
            <person name="Tett A."/>
            <person name="Cox L.M."/>
            <person name="Gottsegen C."/>
            <person name="Watters A."/>
            <person name="Wiltshire- Gordon J.D."/>
            <person name="Segata N."/>
            <person name="Bonneau R."/>
            <person name="Littman D.R."/>
        </authorList>
    </citation>
    <scope>NUCLEOTIDE SEQUENCE [LARGE SCALE GENOMIC DNA]</scope>
    <source>
        <strain evidence="7">iAA917</strain>
    </source>
</reference>
<dbReference type="InterPro" id="IPR018193">
    <property type="entry name" value="Glyc_kinase_flavodox-like_fold"/>
</dbReference>
<dbReference type="SUPFAM" id="SSF110738">
    <property type="entry name" value="Glycerate kinase I"/>
    <property type="match status" value="1"/>
</dbReference>
<dbReference type="Gene3D" id="3.40.50.10350">
    <property type="entry name" value="Glycerate kinase, domain 1"/>
    <property type="match status" value="3"/>
</dbReference>
<evidence type="ECO:0000256" key="2">
    <source>
        <dbReference type="ARBA" id="ARBA00022679"/>
    </source>
</evidence>
<evidence type="ECO:0000256" key="4">
    <source>
        <dbReference type="PIRNR" id="PIRNR006078"/>
    </source>
</evidence>
<dbReference type="AlphaFoldDB" id="A0A6G1VKE5"/>
<sequence length="413" mass="44784">MDGAGYKKIIIACDSYKGCLSSREVNEAIASGVKEWNAEDAASEIKILDSDASSPKIKKLDSDDAASERRKLSPDEASPEIITLEMSDGGEGMLDAFLSAMKGERVRIHARDALMRWIEAEYGIVDDTAIIEIAQTAGLALIEPEQRNPMKATSWGVGEMIMNAYRRGVRRFIVGLGGSATSDCGIGMLKAMGDDWKKIRRECSFVLASDVTNPLCGENGAAHVFAPQKGADAKMVQMLDDRARKFAEVSAKHFGYDRSEAPGAGAAGGLGYAFLQYFNAEARPGAELLLDEIGFDARIQNADLVITGEGRSDKQTLMGKLPQRILEHVLKCKESDKSHVACSQLAGNCKSPESSFPLVWLVSGGVSDRQAMLDAGFDRVIQITPDSMPLEEAMKPDVARNNIIKAIRRQFAL</sequence>
<name>A0A6G1VKE5_9BACT</name>
<dbReference type="Proteomes" id="UP000477980">
    <property type="component" value="Unassembled WGS sequence"/>
</dbReference>
<dbReference type="PANTHER" id="PTHR21599">
    <property type="entry name" value="GLYCERATE KINASE"/>
    <property type="match status" value="1"/>
</dbReference>
<feature type="region of interest" description="Disordered" evidence="5">
    <location>
        <begin position="55"/>
        <end position="79"/>
    </location>
</feature>
<dbReference type="Pfam" id="PF02595">
    <property type="entry name" value="Gly_kinase"/>
    <property type="match status" value="2"/>
</dbReference>
<dbReference type="GO" id="GO:0008887">
    <property type="term" value="F:glycerate kinase activity"/>
    <property type="evidence" value="ECO:0007669"/>
    <property type="project" value="UniProtKB-UniRule"/>
</dbReference>
<protein>
    <submittedName>
        <fullName evidence="6">Glycerate kinase</fullName>
    </submittedName>
</protein>
<proteinExistence type="inferred from homology"/>
<keyword evidence="3 4" id="KW-0418">Kinase</keyword>
<accession>A0A6G1VKE5</accession>
<dbReference type="PANTHER" id="PTHR21599:SF0">
    <property type="entry name" value="GLYCERATE KINASE"/>
    <property type="match status" value="1"/>
</dbReference>